<dbReference type="EMBL" id="CP059066">
    <property type="protein sequence ID" value="QSQ07715.1"/>
    <property type="molecule type" value="Genomic_DNA"/>
</dbReference>
<reference evidence="1" key="1">
    <citation type="submission" date="2020-07" db="EMBL/GenBank/DDBJ databases">
        <title>Koleobacter methoxysyntrophicus gen. nov., sp. nov., a novel anaerobic bacterium isolated from deep subsurface oil field and proposal of Koleobacterales ord. nov. in the phylum Firmicutes.</title>
        <authorList>
            <person name="Sakamoto S."/>
            <person name="Tamaki H."/>
        </authorList>
    </citation>
    <scope>NUCLEOTIDE SEQUENCE</scope>
    <source>
        <strain evidence="1">NRmbB1</strain>
    </source>
</reference>
<keyword evidence="2" id="KW-1185">Reference proteome</keyword>
<evidence type="ECO:0000313" key="2">
    <source>
        <dbReference type="Proteomes" id="UP000662904"/>
    </source>
</evidence>
<dbReference type="AlphaFoldDB" id="A0A8A0RHK7"/>
<dbReference type="Proteomes" id="UP000662904">
    <property type="component" value="Chromosome"/>
</dbReference>
<sequence>MIKYHNKGRGVVHLYSPLEDLEKILAYVRISIKWGVIKNDKKTVQCLEYKCKILKLYKNNKIFLL</sequence>
<proteinExistence type="predicted"/>
<protein>
    <submittedName>
        <fullName evidence="1">Uncharacterized protein</fullName>
    </submittedName>
</protein>
<evidence type="ECO:0000313" key="1">
    <source>
        <dbReference type="EMBL" id="QSQ07715.1"/>
    </source>
</evidence>
<dbReference type="KEGG" id="kme:H0A61_00031"/>
<name>A0A8A0RHK7_9FIRM</name>
<gene>
    <name evidence="1" type="ORF">H0A61_00031</name>
</gene>
<organism evidence="1 2">
    <name type="scientific">Koleobacter methoxysyntrophicus</name>
    <dbReference type="NCBI Taxonomy" id="2751313"/>
    <lineage>
        <taxon>Bacteria</taxon>
        <taxon>Bacillati</taxon>
        <taxon>Bacillota</taxon>
        <taxon>Clostridia</taxon>
        <taxon>Koleobacterales</taxon>
        <taxon>Koleobacteraceae</taxon>
        <taxon>Koleobacter</taxon>
    </lineage>
</organism>
<accession>A0A8A0RHK7</accession>